<dbReference type="Proteomes" id="UP000565441">
    <property type="component" value="Unassembled WGS sequence"/>
</dbReference>
<feature type="region of interest" description="Disordered" evidence="1">
    <location>
        <begin position="1"/>
        <end position="25"/>
    </location>
</feature>
<accession>A0A8H5HAJ4</accession>
<organism evidence="2 3">
    <name type="scientific">Tricholomella constricta</name>
    <dbReference type="NCBI Taxonomy" id="117010"/>
    <lineage>
        <taxon>Eukaryota</taxon>
        <taxon>Fungi</taxon>
        <taxon>Dikarya</taxon>
        <taxon>Basidiomycota</taxon>
        <taxon>Agaricomycotina</taxon>
        <taxon>Agaricomycetes</taxon>
        <taxon>Agaricomycetidae</taxon>
        <taxon>Agaricales</taxon>
        <taxon>Tricholomatineae</taxon>
        <taxon>Lyophyllaceae</taxon>
        <taxon>Tricholomella</taxon>
    </lineage>
</organism>
<dbReference type="AlphaFoldDB" id="A0A8H5HAJ4"/>
<proteinExistence type="predicted"/>
<evidence type="ECO:0000313" key="3">
    <source>
        <dbReference type="Proteomes" id="UP000565441"/>
    </source>
</evidence>
<sequence>MPGWKGQLGSSIRSRHVASHPGATSTTPPTPLYIHLSLFSLPLWPSSHSPTHPHSFFSPPPIPIIPSEIDLGGTPLVKWLFVSRKTITSSTLLPISHPAVPVPVDIDPAPTKTEVTTGLGDDDVHVYRRKRRLSNTGCATSINLQDSFHVNEKIELVGPSQVTTGSRCCQV</sequence>
<dbReference type="EMBL" id="JAACJP010000015">
    <property type="protein sequence ID" value="KAF5379742.1"/>
    <property type="molecule type" value="Genomic_DNA"/>
</dbReference>
<evidence type="ECO:0000313" key="2">
    <source>
        <dbReference type="EMBL" id="KAF5379742.1"/>
    </source>
</evidence>
<keyword evidence="3" id="KW-1185">Reference proteome</keyword>
<evidence type="ECO:0000256" key="1">
    <source>
        <dbReference type="SAM" id="MobiDB-lite"/>
    </source>
</evidence>
<name>A0A8H5HAJ4_9AGAR</name>
<gene>
    <name evidence="2" type="ORF">D9615_005836</name>
</gene>
<comment type="caution">
    <text evidence="2">The sequence shown here is derived from an EMBL/GenBank/DDBJ whole genome shotgun (WGS) entry which is preliminary data.</text>
</comment>
<reference evidence="2 3" key="1">
    <citation type="journal article" date="2020" name="ISME J.">
        <title>Uncovering the hidden diversity of litter-decomposition mechanisms in mushroom-forming fungi.</title>
        <authorList>
            <person name="Floudas D."/>
            <person name="Bentzer J."/>
            <person name="Ahren D."/>
            <person name="Johansson T."/>
            <person name="Persson P."/>
            <person name="Tunlid A."/>
        </authorList>
    </citation>
    <scope>NUCLEOTIDE SEQUENCE [LARGE SCALE GENOMIC DNA]</scope>
    <source>
        <strain evidence="2 3">CBS 661.87</strain>
    </source>
</reference>
<protein>
    <submittedName>
        <fullName evidence="2">Uncharacterized protein</fullName>
    </submittedName>
</protein>